<sequence>MLANVRQQIDKIIADINKVAPVEKIYLFGSYAYGKPTEDSDIDLCVIVKENPIRKRDLMKLIRKSIVNVADVPIDILVYFKDEFDARSKLNSTIEYKIVREGECIYEQ</sequence>
<dbReference type="PANTHER" id="PTHR37030">
    <property type="entry name" value="NUCLEOTIDYLTRANSFERASE"/>
    <property type="match status" value="1"/>
</dbReference>
<protein>
    <submittedName>
        <fullName evidence="2">Nucleotidyltransferase domain-containing protein</fullName>
    </submittedName>
</protein>
<dbReference type="CDD" id="cd05403">
    <property type="entry name" value="NT_KNTase_like"/>
    <property type="match status" value="1"/>
</dbReference>
<dbReference type="Gene3D" id="3.30.460.10">
    <property type="entry name" value="Beta Polymerase, domain 2"/>
    <property type="match status" value="1"/>
</dbReference>
<name>A0A1I5W6I4_9FIRM</name>
<evidence type="ECO:0000259" key="1">
    <source>
        <dbReference type="Pfam" id="PF01909"/>
    </source>
</evidence>
<dbReference type="EMBL" id="FOXR01000014">
    <property type="protein sequence ID" value="SFQ15340.1"/>
    <property type="molecule type" value="Genomic_DNA"/>
</dbReference>
<reference evidence="2 3" key="1">
    <citation type="submission" date="2016-10" db="EMBL/GenBank/DDBJ databases">
        <authorList>
            <person name="de Groot N.N."/>
        </authorList>
    </citation>
    <scope>NUCLEOTIDE SEQUENCE [LARGE SCALE GENOMIC DNA]</scope>
    <source>
        <strain evidence="2 3">DSM 20678</strain>
    </source>
</reference>
<dbReference type="InterPro" id="IPR002934">
    <property type="entry name" value="Polymerase_NTP_transf_dom"/>
</dbReference>
<evidence type="ECO:0000313" key="2">
    <source>
        <dbReference type="EMBL" id="SFQ15340.1"/>
    </source>
</evidence>
<proteinExistence type="predicted"/>
<dbReference type="RefSeq" id="WP_092282360.1">
    <property type="nucleotide sequence ID" value="NZ_FOXR01000014.1"/>
</dbReference>
<dbReference type="Proteomes" id="UP000198577">
    <property type="component" value="Unassembled WGS sequence"/>
</dbReference>
<feature type="domain" description="Polymerase nucleotidyl transferase" evidence="1">
    <location>
        <begin position="10"/>
        <end position="97"/>
    </location>
</feature>
<evidence type="ECO:0000313" key="3">
    <source>
        <dbReference type="Proteomes" id="UP000198577"/>
    </source>
</evidence>
<dbReference type="OrthoDB" id="1682923at2"/>
<accession>A0A1I5W6I4</accession>
<keyword evidence="2" id="KW-0808">Transferase</keyword>
<dbReference type="AlphaFoldDB" id="A0A1I5W6I4"/>
<dbReference type="GO" id="GO:0016779">
    <property type="term" value="F:nucleotidyltransferase activity"/>
    <property type="evidence" value="ECO:0007669"/>
    <property type="project" value="InterPro"/>
</dbReference>
<dbReference type="PANTHER" id="PTHR37030:SF1">
    <property type="entry name" value="NUCLEOTIDYLTRANSFERASE"/>
    <property type="match status" value="1"/>
</dbReference>
<keyword evidence="3" id="KW-1185">Reference proteome</keyword>
<organism evidence="2 3">
    <name type="scientific">Caldicoprobacter faecalis</name>
    <dbReference type="NCBI Taxonomy" id="937334"/>
    <lineage>
        <taxon>Bacteria</taxon>
        <taxon>Bacillati</taxon>
        <taxon>Bacillota</taxon>
        <taxon>Clostridia</taxon>
        <taxon>Caldicoprobacterales</taxon>
        <taxon>Caldicoprobacteraceae</taxon>
        <taxon>Caldicoprobacter</taxon>
    </lineage>
</organism>
<dbReference type="SUPFAM" id="SSF81301">
    <property type="entry name" value="Nucleotidyltransferase"/>
    <property type="match status" value="1"/>
</dbReference>
<dbReference type="Pfam" id="PF01909">
    <property type="entry name" value="NTP_transf_2"/>
    <property type="match status" value="1"/>
</dbReference>
<gene>
    <name evidence="2" type="ORF">SAMN05444406_11441</name>
</gene>
<dbReference type="InterPro" id="IPR043519">
    <property type="entry name" value="NT_sf"/>
</dbReference>